<dbReference type="EMBL" id="JAGTJQ010000012">
    <property type="protein sequence ID" value="KAH7016245.1"/>
    <property type="molecule type" value="Genomic_DNA"/>
</dbReference>
<dbReference type="Pfam" id="PF01048">
    <property type="entry name" value="PNP_UDP_1"/>
    <property type="match status" value="1"/>
</dbReference>
<dbReference type="SUPFAM" id="SSF53167">
    <property type="entry name" value="Purine and uridine phosphorylases"/>
    <property type="match status" value="1"/>
</dbReference>
<evidence type="ECO:0000313" key="4">
    <source>
        <dbReference type="Proteomes" id="UP000756346"/>
    </source>
</evidence>
<sequence length="342" mass="37767">MVPPRKRVRQDGTDESDEEVLQPTSPGDITVAIFCALVEESAAVRYTLDEEFTCKASGKQSYVYTYGRISEHKVVIAEPVEMGTVNAAHCAAYVSHQFPNVRLALMVGIGAGIPSKQLDIRLGDVAISVPRDDQPGVVQYDYGKYENGGFTRKGTLNKPPRVLLSAIRSLEGDELRGGSPIRKVLRHIIKQNDMFRRPDSEDILFSDTFPHVQKGQDCSACLTSGDQEIVRRHTRSLPTQPFTHRGLILSGSGVVKNPEDREQLTRGYQSAICFEMEAAGIMDELPCLVIRGISDYADTHKHDEWRCYAAATAAAYCKAVLQKVPGGDVEEIPLMRAIIDES</sequence>
<reference evidence="3" key="1">
    <citation type="journal article" date="2021" name="Nat. Commun.">
        <title>Genetic determinants of endophytism in the Arabidopsis root mycobiome.</title>
        <authorList>
            <person name="Mesny F."/>
            <person name="Miyauchi S."/>
            <person name="Thiergart T."/>
            <person name="Pickel B."/>
            <person name="Atanasova L."/>
            <person name="Karlsson M."/>
            <person name="Huettel B."/>
            <person name="Barry K.W."/>
            <person name="Haridas S."/>
            <person name="Chen C."/>
            <person name="Bauer D."/>
            <person name="Andreopoulos W."/>
            <person name="Pangilinan J."/>
            <person name="LaButti K."/>
            <person name="Riley R."/>
            <person name="Lipzen A."/>
            <person name="Clum A."/>
            <person name="Drula E."/>
            <person name="Henrissat B."/>
            <person name="Kohler A."/>
            <person name="Grigoriev I.V."/>
            <person name="Martin F.M."/>
            <person name="Hacquard S."/>
        </authorList>
    </citation>
    <scope>NUCLEOTIDE SEQUENCE</scope>
    <source>
        <strain evidence="3">MPI-CAGE-CH-0230</strain>
    </source>
</reference>
<evidence type="ECO:0000259" key="2">
    <source>
        <dbReference type="Pfam" id="PF01048"/>
    </source>
</evidence>
<accession>A0A9P8XT30</accession>
<comment type="caution">
    <text evidence="3">The sequence shown here is derived from an EMBL/GenBank/DDBJ whole genome shotgun (WGS) entry which is preliminary data.</text>
</comment>
<dbReference type="RefSeq" id="XP_046005869.1">
    <property type="nucleotide sequence ID" value="XM_046150826.1"/>
</dbReference>
<dbReference type="Proteomes" id="UP000756346">
    <property type="component" value="Unassembled WGS sequence"/>
</dbReference>
<keyword evidence="4" id="KW-1185">Reference proteome</keyword>
<name>A0A9P8XT30_9PEZI</name>
<dbReference type="InterPro" id="IPR053137">
    <property type="entry name" value="NLR-like"/>
</dbReference>
<organism evidence="3 4">
    <name type="scientific">Microdochium trichocladiopsis</name>
    <dbReference type="NCBI Taxonomy" id="1682393"/>
    <lineage>
        <taxon>Eukaryota</taxon>
        <taxon>Fungi</taxon>
        <taxon>Dikarya</taxon>
        <taxon>Ascomycota</taxon>
        <taxon>Pezizomycotina</taxon>
        <taxon>Sordariomycetes</taxon>
        <taxon>Xylariomycetidae</taxon>
        <taxon>Xylariales</taxon>
        <taxon>Microdochiaceae</taxon>
        <taxon>Microdochium</taxon>
    </lineage>
</organism>
<dbReference type="GeneID" id="70180372"/>
<dbReference type="GO" id="GO:0009116">
    <property type="term" value="P:nucleoside metabolic process"/>
    <property type="evidence" value="ECO:0007669"/>
    <property type="project" value="InterPro"/>
</dbReference>
<dbReference type="AlphaFoldDB" id="A0A9P8XT30"/>
<proteinExistence type="predicted"/>
<dbReference type="Gene3D" id="3.40.50.1580">
    <property type="entry name" value="Nucleoside phosphorylase domain"/>
    <property type="match status" value="1"/>
</dbReference>
<dbReference type="InterPro" id="IPR000845">
    <property type="entry name" value="Nucleoside_phosphorylase_d"/>
</dbReference>
<evidence type="ECO:0000256" key="1">
    <source>
        <dbReference type="SAM" id="MobiDB-lite"/>
    </source>
</evidence>
<dbReference type="PANTHER" id="PTHR46082">
    <property type="entry name" value="ATP/GTP-BINDING PROTEIN-RELATED"/>
    <property type="match status" value="1"/>
</dbReference>
<dbReference type="PANTHER" id="PTHR46082:SF11">
    <property type="entry name" value="AAA+ ATPASE DOMAIN-CONTAINING PROTEIN-RELATED"/>
    <property type="match status" value="1"/>
</dbReference>
<feature type="domain" description="Nucleoside phosphorylase" evidence="2">
    <location>
        <begin position="30"/>
        <end position="128"/>
    </location>
</feature>
<evidence type="ECO:0000313" key="3">
    <source>
        <dbReference type="EMBL" id="KAH7016245.1"/>
    </source>
</evidence>
<protein>
    <submittedName>
        <fullName evidence="3">Nucleoside phosphorylase domain-containing protein</fullName>
    </submittedName>
</protein>
<dbReference type="OrthoDB" id="20872at2759"/>
<dbReference type="GO" id="GO:0003824">
    <property type="term" value="F:catalytic activity"/>
    <property type="evidence" value="ECO:0007669"/>
    <property type="project" value="InterPro"/>
</dbReference>
<dbReference type="InterPro" id="IPR035994">
    <property type="entry name" value="Nucleoside_phosphorylase_sf"/>
</dbReference>
<feature type="region of interest" description="Disordered" evidence="1">
    <location>
        <begin position="1"/>
        <end position="22"/>
    </location>
</feature>
<gene>
    <name evidence="3" type="ORF">B0I36DRAFT_254591</name>
</gene>